<feature type="transmembrane region" description="Helical" evidence="10">
    <location>
        <begin position="398"/>
        <end position="418"/>
    </location>
</feature>
<feature type="region of interest" description="Disordered" evidence="9">
    <location>
        <begin position="304"/>
        <end position="344"/>
    </location>
</feature>
<keyword evidence="14" id="KW-1185">Reference proteome</keyword>
<dbReference type="InterPro" id="IPR027417">
    <property type="entry name" value="P-loop_NTPase"/>
</dbReference>
<dbReference type="PROSITE" id="PS50929">
    <property type="entry name" value="ABC_TM1F"/>
    <property type="match status" value="2"/>
</dbReference>
<feature type="transmembrane region" description="Helical" evidence="10">
    <location>
        <begin position="1219"/>
        <end position="1250"/>
    </location>
</feature>
<evidence type="ECO:0000256" key="2">
    <source>
        <dbReference type="ARBA" id="ARBA00022448"/>
    </source>
</evidence>
<feature type="transmembrane region" description="Helical" evidence="10">
    <location>
        <begin position="74"/>
        <end position="95"/>
    </location>
</feature>
<dbReference type="CDD" id="cd18604">
    <property type="entry name" value="ABC_6TM_VMR1_D2_like"/>
    <property type="match status" value="1"/>
</dbReference>
<feature type="transmembrane region" description="Helical" evidence="10">
    <location>
        <begin position="1348"/>
        <end position="1369"/>
    </location>
</feature>
<dbReference type="PANTHER" id="PTHR24223">
    <property type="entry name" value="ATP-BINDING CASSETTE SUB-FAMILY C"/>
    <property type="match status" value="1"/>
</dbReference>
<dbReference type="FunFam" id="1.20.1560.10:FF:000013">
    <property type="entry name" value="ABC transporter C family member 2"/>
    <property type="match status" value="1"/>
</dbReference>
<evidence type="ECO:0000256" key="4">
    <source>
        <dbReference type="ARBA" id="ARBA00022737"/>
    </source>
</evidence>
<evidence type="ECO:0000313" key="13">
    <source>
        <dbReference type="EMBL" id="SAM04736.1"/>
    </source>
</evidence>
<accession>A0A163JTQ6</accession>
<feature type="transmembrane region" description="Helical" evidence="10">
    <location>
        <begin position="1320"/>
        <end position="1341"/>
    </location>
</feature>
<keyword evidence="2" id="KW-0813">Transport</keyword>
<feature type="domain" description="ABC transporter" evidence="11">
    <location>
        <begin position="1414"/>
        <end position="1646"/>
    </location>
</feature>
<dbReference type="OrthoDB" id="6500128at2759"/>
<dbReference type="Gene3D" id="1.20.1560.10">
    <property type="entry name" value="ABC transporter type 1, transmembrane domain"/>
    <property type="match status" value="2"/>
</dbReference>
<evidence type="ECO:0000256" key="5">
    <source>
        <dbReference type="ARBA" id="ARBA00022741"/>
    </source>
</evidence>
<feature type="transmembrane region" description="Helical" evidence="10">
    <location>
        <begin position="29"/>
        <end position="48"/>
    </location>
</feature>
<dbReference type="PROSITE" id="PS50893">
    <property type="entry name" value="ABC_TRANSPORTER_2"/>
    <property type="match status" value="2"/>
</dbReference>
<dbReference type="InterPro" id="IPR003439">
    <property type="entry name" value="ABC_transporter-like_ATP-bd"/>
</dbReference>
<evidence type="ECO:0000256" key="6">
    <source>
        <dbReference type="ARBA" id="ARBA00022840"/>
    </source>
</evidence>
<feature type="compositionally biased region" description="Low complexity" evidence="9">
    <location>
        <begin position="305"/>
        <end position="339"/>
    </location>
</feature>
<dbReference type="InterPro" id="IPR036640">
    <property type="entry name" value="ABC1_TM_sf"/>
</dbReference>
<dbReference type="Gene3D" id="3.40.50.300">
    <property type="entry name" value="P-loop containing nucleotide triphosphate hydrolases"/>
    <property type="match status" value="2"/>
</dbReference>
<dbReference type="PANTHER" id="PTHR24223:SF353">
    <property type="entry name" value="ABC TRANSPORTER ATP-BINDING PROTEIN_PERMEASE VMR1-RELATED"/>
    <property type="match status" value="1"/>
</dbReference>
<comment type="subcellular location">
    <subcellularLocation>
        <location evidence="1">Membrane</location>
        <topology evidence="1">Multi-pass membrane protein</topology>
    </subcellularLocation>
</comment>
<feature type="transmembrane region" description="Helical" evidence="10">
    <location>
        <begin position="1271"/>
        <end position="1290"/>
    </location>
</feature>
<dbReference type="STRING" id="4829.A0A163JTQ6"/>
<dbReference type="Proteomes" id="UP000078561">
    <property type="component" value="Unassembled WGS sequence"/>
</dbReference>
<dbReference type="GO" id="GO:0005524">
    <property type="term" value="F:ATP binding"/>
    <property type="evidence" value="ECO:0007669"/>
    <property type="project" value="UniProtKB-KW"/>
</dbReference>
<dbReference type="SUPFAM" id="SSF52540">
    <property type="entry name" value="P-loop containing nucleoside triphosphate hydrolases"/>
    <property type="match status" value="2"/>
</dbReference>
<keyword evidence="3 10" id="KW-0812">Transmembrane</keyword>
<evidence type="ECO:0000256" key="3">
    <source>
        <dbReference type="ARBA" id="ARBA00022692"/>
    </source>
</evidence>
<feature type="transmembrane region" description="Helical" evidence="10">
    <location>
        <begin position="622"/>
        <end position="644"/>
    </location>
</feature>
<dbReference type="OMA" id="TKFLAWE"/>
<proteinExistence type="predicted"/>
<feature type="transmembrane region" description="Helical" evidence="10">
    <location>
        <begin position="1092"/>
        <end position="1116"/>
    </location>
</feature>
<keyword evidence="7 10" id="KW-1133">Transmembrane helix</keyword>
<dbReference type="GO" id="GO:0016887">
    <property type="term" value="F:ATP hydrolysis activity"/>
    <property type="evidence" value="ECO:0007669"/>
    <property type="project" value="InterPro"/>
</dbReference>
<evidence type="ECO:0000259" key="12">
    <source>
        <dbReference type="PROSITE" id="PS50929"/>
    </source>
</evidence>
<dbReference type="EMBL" id="LT554414">
    <property type="protein sequence ID" value="SAM04736.1"/>
    <property type="molecule type" value="Genomic_DNA"/>
</dbReference>
<evidence type="ECO:0000256" key="8">
    <source>
        <dbReference type="ARBA" id="ARBA00023136"/>
    </source>
</evidence>
<feature type="domain" description="ABC transporter" evidence="11">
    <location>
        <begin position="758"/>
        <end position="1010"/>
    </location>
</feature>
<dbReference type="Pfam" id="PF00664">
    <property type="entry name" value="ABC_membrane"/>
    <property type="match status" value="2"/>
</dbReference>
<feature type="transmembrane region" description="Helical" evidence="10">
    <location>
        <begin position="361"/>
        <end position="378"/>
    </location>
</feature>
<evidence type="ECO:0000256" key="10">
    <source>
        <dbReference type="SAM" id="Phobius"/>
    </source>
</evidence>
<dbReference type="InterPro" id="IPR011527">
    <property type="entry name" value="ABC1_TM_dom"/>
</dbReference>
<feature type="transmembrane region" description="Helical" evidence="10">
    <location>
        <begin position="157"/>
        <end position="180"/>
    </location>
</feature>
<gene>
    <name evidence="13" type="primary">ABSGL_10602.1 scaffold 12026</name>
</gene>
<keyword evidence="5" id="KW-0547">Nucleotide-binding</keyword>
<evidence type="ECO:0000256" key="9">
    <source>
        <dbReference type="SAM" id="MobiDB-lite"/>
    </source>
</evidence>
<reference evidence="13" key="1">
    <citation type="submission" date="2016-04" db="EMBL/GenBank/DDBJ databases">
        <authorList>
            <person name="Evans L.H."/>
            <person name="Alamgir A."/>
            <person name="Owens N."/>
            <person name="Weber N.D."/>
            <person name="Virtaneva K."/>
            <person name="Barbian K."/>
            <person name="Babar A."/>
            <person name="Rosenke K."/>
        </authorList>
    </citation>
    <scope>NUCLEOTIDE SEQUENCE [LARGE SCALE GENOMIC DNA]</scope>
    <source>
        <strain evidence="13">CBS 101.48</strain>
    </source>
</reference>
<evidence type="ECO:0000259" key="11">
    <source>
        <dbReference type="PROSITE" id="PS50893"/>
    </source>
</evidence>
<name>A0A163JTQ6_ABSGL</name>
<dbReference type="CDD" id="cd18596">
    <property type="entry name" value="ABC_6TM_VMR1_D1_like"/>
    <property type="match status" value="1"/>
</dbReference>
<evidence type="ECO:0000256" key="1">
    <source>
        <dbReference type="ARBA" id="ARBA00004141"/>
    </source>
</evidence>
<feature type="transmembrane region" description="Helical" evidence="10">
    <location>
        <begin position="1136"/>
        <end position="1157"/>
    </location>
</feature>
<dbReference type="GO" id="GO:0140359">
    <property type="term" value="F:ABC-type transporter activity"/>
    <property type="evidence" value="ECO:0007669"/>
    <property type="project" value="InterPro"/>
</dbReference>
<keyword evidence="4" id="KW-0677">Repeat</keyword>
<dbReference type="InParanoid" id="A0A163JTQ6"/>
<evidence type="ECO:0008006" key="15">
    <source>
        <dbReference type="Google" id="ProtNLM"/>
    </source>
</evidence>
<feature type="domain" description="ABC transmembrane type-1" evidence="12">
    <location>
        <begin position="365"/>
        <end position="681"/>
    </location>
</feature>
<dbReference type="InterPro" id="IPR017871">
    <property type="entry name" value="ABC_transporter-like_CS"/>
</dbReference>
<evidence type="ECO:0000313" key="14">
    <source>
        <dbReference type="Proteomes" id="UP000078561"/>
    </source>
</evidence>
<dbReference type="InterPro" id="IPR050173">
    <property type="entry name" value="ABC_transporter_C-like"/>
</dbReference>
<keyword evidence="6" id="KW-0067">ATP-binding</keyword>
<feature type="transmembrane region" description="Helical" evidence="10">
    <location>
        <begin position="186"/>
        <end position="208"/>
    </location>
</feature>
<protein>
    <recommendedName>
        <fullName evidence="15">ABC transmembrane type-1 domain-containing protein</fullName>
    </recommendedName>
</protein>
<keyword evidence="8 10" id="KW-0472">Membrane</keyword>
<feature type="domain" description="ABC transmembrane type-1" evidence="12">
    <location>
        <begin position="1145"/>
        <end position="1377"/>
    </location>
</feature>
<dbReference type="Pfam" id="PF00005">
    <property type="entry name" value="ABC_tran"/>
    <property type="match status" value="2"/>
</dbReference>
<dbReference type="PROSITE" id="PS00211">
    <property type="entry name" value="ABC_TRANSPORTER_1"/>
    <property type="match status" value="1"/>
</dbReference>
<organism evidence="13">
    <name type="scientific">Absidia glauca</name>
    <name type="common">Pin mould</name>
    <dbReference type="NCBI Taxonomy" id="4829"/>
    <lineage>
        <taxon>Eukaryota</taxon>
        <taxon>Fungi</taxon>
        <taxon>Fungi incertae sedis</taxon>
        <taxon>Mucoromycota</taxon>
        <taxon>Mucoromycotina</taxon>
        <taxon>Mucoromycetes</taxon>
        <taxon>Mucorales</taxon>
        <taxon>Cunninghamellaceae</taxon>
        <taxon>Absidia</taxon>
    </lineage>
</organism>
<dbReference type="GO" id="GO:0016020">
    <property type="term" value="C:membrane"/>
    <property type="evidence" value="ECO:0007669"/>
    <property type="project" value="UniProtKB-SubCell"/>
</dbReference>
<dbReference type="SUPFAM" id="SSF90123">
    <property type="entry name" value="ABC transporter transmembrane region"/>
    <property type="match status" value="2"/>
</dbReference>
<feature type="transmembrane region" description="Helical" evidence="10">
    <location>
        <begin position="115"/>
        <end position="137"/>
    </location>
</feature>
<evidence type="ECO:0000256" key="7">
    <source>
        <dbReference type="ARBA" id="ARBA00022989"/>
    </source>
</evidence>
<sequence length="1652" mass="185456">MVFVAPFCGSSLRQNDQTTLEPDACIRETVMDVIIPMAFLFLSLVWNIRRHYRTHRQHNETDYLRLPTSQSSFILRRILLMLVFMLFEISSWAFLFAWRLESVILDKDTDDHSTALYQVVAPSLTIIPRLYILILVIRSFTTPSDSHSPSKFTLYNYHFLLFYSLAIASSFLRCFSYFVISHGDHWLTSWTIEISFAVTNLAINLILWTTSATAPSELDQGELLDFDDTDDAVMVLHDGRVVRNGRILSLEANASPLSRITFRWMNPLLLHANSDKQPLTSDQLWALPLRLRSQENDKHFQALYSSTTSTPQPIDTSTPSSTTATASPQTSATTTRSQQHPAPTTSWSLARHIYRANRQSVALQLITAIAAVVFHYANPFFLQYLLKYIQDPQGKPYYAGYLYCFAIFGCGILSTLVASQTLLWGRRWHVSTTNMLDTAIYARTLKMPYYGKTGGGWMLDGKLLNSDPTNHADHPIPSATTTTATLNSNGEVRPHYGAKLLSHDVERLAELASHLHIFYTCPLEITAGVLFLYHILGYSFFVGLIVMTVTLPMTHLVSRKLAMVQKQLGEAKSWRIQLLWGFCKGIKATKFLAWERKWEEMIMTARGEELVQLIKFYSQNAFLGLIWFATPIFVTTVSFAWYTLVQGNKLDPSTAFVSVVLFGMLRDPLNIMPQAFMAYHESRISLDRIYTFLHATEHMDFNEHNTDTNIHPSSSSLYNNQNRSYAEQVRVGFVGGVFKLGSDHQQSQNRHRNKASAPYGSTLTNAGSTFGATTMAVPTFDFPPGELSIITGPSATGKTRLLHALLGEEGAAFQGQAILPSRFLVSGYGNTLRDEHYPALSLLKVAYVSQTPWLETGTIRANILFWEQWDDIRYRSVLFQCNLIKDLSLLENGDLTQVGENGTPLPDTLKAKISLARAMFSTAKTVLIDDIFANMDDKLATLLLERCTLDNGSSGLMDGRTIVIATHCKLGSWAQRTKLIVSMSTPAKIRLVDQHEYIAEFVRHHSSIHSNNDNNNNSISSSINGDGDSLAAMKTDERHSTDDGGAGIETLVDGAGNRMLDEDYFDGGSVMRDSIVETDDGSHQTAAMSRDLAYATYFTACGGWFFWVSAVLLTVLTRISSLGECYWLKEGMVNDVGPLILHHCFATVGFNFIRTIIQYRGSLRASHRLFLGLLQSVSRAPLHFFESTSTKDIMLRFGKDVETIDTNLGLHINFLIQTVIGIVGIVITIGIILPHFFVAMAIAVFFYCIYGSTYIGASHQLKKLDTLTRPLVYSMYTDSLAGLVTIRAFGKQQQMMKKMYQLLDDTMRPFYLLWTTNRWLFVRVEFIGASLSLFLGILLVYKMDQLDAGLAGIVLTLASSLLEYVYWVMRQSSVVGMHFDAVQHVNEYMEMPQEPPGVLEGSRPPAAWPTSAAIQVRDLMIGTTDECVLKHVSFTVLPGEKMALVGGGERIHFVLCLFRFLNPLRGSIKIDGVNIAWIGVEDLRSRITFIAKDCDCIGDTVRSNLDPFGEYDDYELWQALYRVQLARPEDEPNEGTIYDLDMAISQDNHSVFSSGDKQLLALARAFLLDAVKLVVIEEAANEDRTKMDRIIEEELADSTVLLLVNDPDHAVAFDRVAVFEEGELVEIGRPMELLKDTTSHFHGMTQHGNQVI</sequence>